<dbReference type="GO" id="GO:0008168">
    <property type="term" value="F:methyltransferase activity"/>
    <property type="evidence" value="ECO:0007669"/>
    <property type="project" value="UniProtKB-KW"/>
</dbReference>
<accession>A0A934R5F7</accession>
<sequence>MNFDRIAPFYRAMEFLTAGGKLQKCRTAFLDEIPIPQRVLIAGEGHGRFLPECAAKFPDARITVLDSSGKMLDIARRRTNSPQVEFVLADILDWDGPAGGYDLIVTNFFLDCFSADTLPTVISRLGDLATPRAHWLLADFQIASGKMPALRCRAILALLYAFFHFVCQLQASKLVPPDGLLSGNGFIRHRIRESDWGLLKSEWWHRTSREIESKCQGEVH</sequence>
<dbReference type="AlphaFoldDB" id="A0A934R5F7"/>
<keyword evidence="3" id="KW-1185">Reference proteome</keyword>
<dbReference type="Proteomes" id="UP000600139">
    <property type="component" value="Unassembled WGS sequence"/>
</dbReference>
<dbReference type="CDD" id="cd02440">
    <property type="entry name" value="AdoMet_MTases"/>
    <property type="match status" value="1"/>
</dbReference>
<dbReference type="SUPFAM" id="SSF53335">
    <property type="entry name" value="S-adenosyl-L-methionine-dependent methyltransferases"/>
    <property type="match status" value="1"/>
</dbReference>
<reference evidence="2" key="1">
    <citation type="submission" date="2021-01" db="EMBL/GenBank/DDBJ databases">
        <title>Modified the classification status of verrucomicrobia.</title>
        <authorList>
            <person name="Feng X."/>
        </authorList>
    </citation>
    <scope>NUCLEOTIDE SEQUENCE</scope>
    <source>
        <strain evidence="2">JCM 18052</strain>
    </source>
</reference>
<dbReference type="InterPro" id="IPR029063">
    <property type="entry name" value="SAM-dependent_MTases_sf"/>
</dbReference>
<feature type="domain" description="Methyltransferase" evidence="1">
    <location>
        <begin position="39"/>
        <end position="128"/>
    </location>
</feature>
<keyword evidence="2" id="KW-0489">Methyltransferase</keyword>
<dbReference type="InterPro" id="IPR041698">
    <property type="entry name" value="Methyltransf_25"/>
</dbReference>
<dbReference type="Gene3D" id="3.40.50.150">
    <property type="entry name" value="Vaccinia Virus protein VP39"/>
    <property type="match status" value="1"/>
</dbReference>
<name>A0A934R5F7_9BACT</name>
<dbReference type="RefSeq" id="WP_200352262.1">
    <property type="nucleotide sequence ID" value="NZ_BAABHZ010000001.1"/>
</dbReference>
<keyword evidence="2" id="KW-0808">Transferase</keyword>
<evidence type="ECO:0000259" key="1">
    <source>
        <dbReference type="Pfam" id="PF13649"/>
    </source>
</evidence>
<protein>
    <submittedName>
        <fullName evidence="2">Class I SAM-dependent methyltransferase</fullName>
    </submittedName>
</protein>
<evidence type="ECO:0000313" key="2">
    <source>
        <dbReference type="EMBL" id="MBK1817317.1"/>
    </source>
</evidence>
<comment type="caution">
    <text evidence="2">The sequence shown here is derived from an EMBL/GenBank/DDBJ whole genome shotgun (WGS) entry which is preliminary data.</text>
</comment>
<evidence type="ECO:0000313" key="3">
    <source>
        <dbReference type="Proteomes" id="UP000600139"/>
    </source>
</evidence>
<dbReference type="GO" id="GO:0032259">
    <property type="term" value="P:methylation"/>
    <property type="evidence" value="ECO:0007669"/>
    <property type="project" value="UniProtKB-KW"/>
</dbReference>
<proteinExistence type="predicted"/>
<organism evidence="2 3">
    <name type="scientific">Luteolibacter yonseiensis</name>
    <dbReference type="NCBI Taxonomy" id="1144680"/>
    <lineage>
        <taxon>Bacteria</taxon>
        <taxon>Pseudomonadati</taxon>
        <taxon>Verrucomicrobiota</taxon>
        <taxon>Verrucomicrobiia</taxon>
        <taxon>Verrucomicrobiales</taxon>
        <taxon>Verrucomicrobiaceae</taxon>
        <taxon>Luteolibacter</taxon>
    </lineage>
</organism>
<dbReference type="EMBL" id="JAENIK010000012">
    <property type="protein sequence ID" value="MBK1817317.1"/>
    <property type="molecule type" value="Genomic_DNA"/>
</dbReference>
<gene>
    <name evidence="2" type="ORF">JIN84_16980</name>
</gene>
<dbReference type="Pfam" id="PF13649">
    <property type="entry name" value="Methyltransf_25"/>
    <property type="match status" value="1"/>
</dbReference>